<dbReference type="Pfam" id="PF00106">
    <property type="entry name" value="adh_short"/>
    <property type="match status" value="1"/>
</dbReference>
<dbReference type="PANTHER" id="PTHR44147:SF2">
    <property type="entry name" value="DEHYDROGENASE_REDUCTASE SDR FAMILY MEMBER 1"/>
    <property type="match status" value="1"/>
</dbReference>
<evidence type="ECO:0000313" key="3">
    <source>
        <dbReference type="Proteomes" id="UP000776650"/>
    </source>
</evidence>
<sequence length="314" mass="33406">MNAAELSTPGESTHHSPAGQRIALVTGGSRGVGKGVARALADAGWTVYVTGRSAERLADTIAGHEDSIFPIEVDHADDARVEAAFDEIRTRSGRLDLLVNNVWTNPEGFMGFGSKFWERPVDDWDPLIGIGLRAHYVASVEAAKIMVPQGSGQILHISSFGSRAPFHTVLYGMSKTALDKMAADMAHDLRDTGVRCNSLWLGLIRTELLLSFGMEEFNGFPLGRAEDPEFVGRVIAALTGDPEIRSGDTVITAEYGRDHGIVNNDGAQPLSHRGAFGGGPLFPPVTDAQLGLDTPDEVAEHTGKSGAADNVAGH</sequence>
<dbReference type="EMBL" id="DYXM01000047">
    <property type="protein sequence ID" value="HJE89816.1"/>
    <property type="molecule type" value="Genomic_DNA"/>
</dbReference>
<dbReference type="AlphaFoldDB" id="A0A921F122"/>
<reference evidence="2" key="2">
    <citation type="submission" date="2021-09" db="EMBL/GenBank/DDBJ databases">
        <authorList>
            <person name="Gilroy R."/>
        </authorList>
    </citation>
    <scope>NUCLEOTIDE SEQUENCE</scope>
    <source>
        <strain evidence="2">ChiGjej1B1-18357</strain>
    </source>
</reference>
<proteinExistence type="predicted"/>
<reference evidence="2" key="1">
    <citation type="journal article" date="2021" name="PeerJ">
        <title>Extensive microbial diversity within the chicken gut microbiome revealed by metagenomics and culture.</title>
        <authorList>
            <person name="Gilroy R."/>
            <person name="Ravi A."/>
            <person name="Getino M."/>
            <person name="Pursley I."/>
            <person name="Horton D.L."/>
            <person name="Alikhan N.F."/>
            <person name="Baker D."/>
            <person name="Gharbi K."/>
            <person name="Hall N."/>
            <person name="Watson M."/>
            <person name="Adriaenssens E.M."/>
            <person name="Foster-Nyarko E."/>
            <person name="Jarju S."/>
            <person name="Secka A."/>
            <person name="Antonio M."/>
            <person name="Oren A."/>
            <person name="Chaudhuri R.R."/>
            <person name="La Ragione R."/>
            <person name="Hildebrand F."/>
            <person name="Pallen M.J."/>
        </authorList>
    </citation>
    <scope>NUCLEOTIDE SEQUENCE</scope>
    <source>
        <strain evidence="2">ChiGjej1B1-18357</strain>
    </source>
</reference>
<evidence type="ECO:0000313" key="2">
    <source>
        <dbReference type="EMBL" id="HJE89816.1"/>
    </source>
</evidence>
<organism evidence="2 3">
    <name type="scientific">Dietzia timorensis</name>
    <dbReference type="NCBI Taxonomy" id="499555"/>
    <lineage>
        <taxon>Bacteria</taxon>
        <taxon>Bacillati</taxon>
        <taxon>Actinomycetota</taxon>
        <taxon>Actinomycetes</taxon>
        <taxon>Mycobacteriales</taxon>
        <taxon>Dietziaceae</taxon>
        <taxon>Dietzia</taxon>
    </lineage>
</organism>
<gene>
    <name evidence="2" type="ORF">K8V11_02240</name>
</gene>
<dbReference type="PANTHER" id="PTHR44147">
    <property type="entry name" value="DEHYDROGENASE/REDUCTASE SDR FAMILY MEMBER 1"/>
    <property type="match status" value="1"/>
</dbReference>
<dbReference type="InterPro" id="IPR002347">
    <property type="entry name" value="SDR_fam"/>
</dbReference>
<dbReference type="SUPFAM" id="SSF51735">
    <property type="entry name" value="NAD(P)-binding Rossmann-fold domains"/>
    <property type="match status" value="1"/>
</dbReference>
<feature type="region of interest" description="Disordered" evidence="1">
    <location>
        <begin position="295"/>
        <end position="314"/>
    </location>
</feature>
<dbReference type="Gene3D" id="3.40.50.720">
    <property type="entry name" value="NAD(P)-binding Rossmann-like Domain"/>
    <property type="match status" value="1"/>
</dbReference>
<name>A0A921F122_9ACTN</name>
<dbReference type="PRINTS" id="PR00081">
    <property type="entry name" value="GDHRDH"/>
</dbReference>
<comment type="caution">
    <text evidence="2">The sequence shown here is derived from an EMBL/GenBank/DDBJ whole genome shotgun (WGS) entry which is preliminary data.</text>
</comment>
<accession>A0A921F122</accession>
<dbReference type="InterPro" id="IPR036291">
    <property type="entry name" value="NAD(P)-bd_dom_sf"/>
</dbReference>
<dbReference type="Proteomes" id="UP000776650">
    <property type="component" value="Unassembled WGS sequence"/>
</dbReference>
<evidence type="ECO:0000256" key="1">
    <source>
        <dbReference type="SAM" id="MobiDB-lite"/>
    </source>
</evidence>
<dbReference type="RefSeq" id="WP_303910587.1">
    <property type="nucleotide sequence ID" value="NZ_DYXM01000047.1"/>
</dbReference>
<protein>
    <submittedName>
        <fullName evidence="2">SDR family NAD(P)-dependent oxidoreductase</fullName>
    </submittedName>
</protein>